<feature type="region of interest" description="Disordered" evidence="4">
    <location>
        <begin position="526"/>
        <end position="548"/>
    </location>
</feature>
<evidence type="ECO:0000313" key="6">
    <source>
        <dbReference type="EMBL" id="KHN86012.1"/>
    </source>
</evidence>
<feature type="repeat" description="ANK" evidence="3">
    <location>
        <begin position="617"/>
        <end position="649"/>
    </location>
</feature>
<dbReference type="Pfam" id="PF12796">
    <property type="entry name" value="Ank_2"/>
    <property type="match status" value="2"/>
</dbReference>
<evidence type="ECO:0000256" key="4">
    <source>
        <dbReference type="SAM" id="MobiDB-lite"/>
    </source>
</evidence>
<comment type="caution">
    <text evidence="6">The sequence shown here is derived from an EMBL/GenBank/DDBJ whole genome shotgun (WGS) entry which is preliminary data.</text>
</comment>
<feature type="domain" description="Death" evidence="5">
    <location>
        <begin position="711"/>
        <end position="800"/>
    </location>
</feature>
<dbReference type="SMART" id="SM00005">
    <property type="entry name" value="DEATH"/>
    <property type="match status" value="1"/>
</dbReference>
<feature type="compositionally biased region" description="Polar residues" evidence="4">
    <location>
        <begin position="246"/>
        <end position="256"/>
    </location>
</feature>
<accession>A0A0B2VXD9</accession>
<evidence type="ECO:0000256" key="3">
    <source>
        <dbReference type="PROSITE-ProRule" id="PRU00023"/>
    </source>
</evidence>
<evidence type="ECO:0000259" key="5">
    <source>
        <dbReference type="SMART" id="SM00005"/>
    </source>
</evidence>
<gene>
    <name evidence="6" type="primary">nfkb2</name>
    <name evidence="6" type="ORF">Tcan_09500</name>
</gene>
<dbReference type="STRING" id="6265.A0A0B2VXD9"/>
<feature type="repeat" description="ANK" evidence="3">
    <location>
        <begin position="551"/>
        <end position="583"/>
    </location>
</feature>
<dbReference type="AlphaFoldDB" id="A0A0B2VXD9"/>
<protein>
    <submittedName>
        <fullName evidence="6">Nuclear factor NF-kappa-B subunit</fullName>
    </submittedName>
</protein>
<proteinExistence type="predicted"/>
<dbReference type="InterPro" id="IPR036770">
    <property type="entry name" value="Ankyrin_rpt-contain_sf"/>
</dbReference>
<evidence type="ECO:0000256" key="1">
    <source>
        <dbReference type="ARBA" id="ARBA00022737"/>
    </source>
</evidence>
<feature type="repeat" description="ANK" evidence="3">
    <location>
        <begin position="465"/>
        <end position="497"/>
    </location>
</feature>
<dbReference type="CDD" id="cd08310">
    <property type="entry name" value="Death_NFkB-like"/>
    <property type="match status" value="1"/>
</dbReference>
<dbReference type="PANTHER" id="PTHR24171">
    <property type="entry name" value="ANKYRIN REPEAT DOMAIN-CONTAINING PROTEIN 39-RELATED"/>
    <property type="match status" value="1"/>
</dbReference>
<name>A0A0B2VXD9_TOXCA</name>
<dbReference type="Pfam" id="PF00023">
    <property type="entry name" value="Ank"/>
    <property type="match status" value="1"/>
</dbReference>
<keyword evidence="1" id="KW-0677">Repeat</keyword>
<dbReference type="EMBL" id="JPKZ01000681">
    <property type="protein sequence ID" value="KHN86012.1"/>
    <property type="molecule type" value="Genomic_DNA"/>
</dbReference>
<feature type="compositionally biased region" description="Basic and acidic residues" evidence="4">
    <location>
        <begin position="280"/>
        <end position="294"/>
    </location>
</feature>
<evidence type="ECO:0000313" key="7">
    <source>
        <dbReference type="Proteomes" id="UP000031036"/>
    </source>
</evidence>
<dbReference type="PROSITE" id="PS50297">
    <property type="entry name" value="ANK_REP_REGION"/>
    <property type="match status" value="3"/>
</dbReference>
<keyword evidence="7" id="KW-1185">Reference proteome</keyword>
<dbReference type="Pfam" id="PF00531">
    <property type="entry name" value="Death"/>
    <property type="match status" value="1"/>
</dbReference>
<evidence type="ECO:0000256" key="2">
    <source>
        <dbReference type="ARBA" id="ARBA00023043"/>
    </source>
</evidence>
<dbReference type="PROSITE" id="PS50088">
    <property type="entry name" value="ANK_REPEAT"/>
    <property type="match status" value="4"/>
</dbReference>
<dbReference type="InterPro" id="IPR000488">
    <property type="entry name" value="Death_dom"/>
</dbReference>
<feature type="non-terminal residue" evidence="6">
    <location>
        <position position="1"/>
    </location>
</feature>
<organism evidence="6 7">
    <name type="scientific">Toxocara canis</name>
    <name type="common">Canine roundworm</name>
    <dbReference type="NCBI Taxonomy" id="6265"/>
    <lineage>
        <taxon>Eukaryota</taxon>
        <taxon>Metazoa</taxon>
        <taxon>Ecdysozoa</taxon>
        <taxon>Nematoda</taxon>
        <taxon>Chromadorea</taxon>
        <taxon>Rhabditida</taxon>
        <taxon>Spirurina</taxon>
        <taxon>Ascaridomorpha</taxon>
        <taxon>Ascaridoidea</taxon>
        <taxon>Toxocaridae</taxon>
        <taxon>Toxocara</taxon>
    </lineage>
</organism>
<dbReference type="Gene3D" id="1.25.40.20">
    <property type="entry name" value="Ankyrin repeat-containing domain"/>
    <property type="match status" value="2"/>
</dbReference>
<dbReference type="GO" id="GO:0007165">
    <property type="term" value="P:signal transduction"/>
    <property type="evidence" value="ECO:0007669"/>
    <property type="project" value="InterPro"/>
</dbReference>
<dbReference type="Proteomes" id="UP000031036">
    <property type="component" value="Unassembled WGS sequence"/>
</dbReference>
<dbReference type="InterPro" id="IPR011029">
    <property type="entry name" value="DEATH-like_dom_sf"/>
</dbReference>
<dbReference type="SUPFAM" id="SSF47986">
    <property type="entry name" value="DEATH domain"/>
    <property type="match status" value="1"/>
</dbReference>
<dbReference type="SUPFAM" id="SSF48403">
    <property type="entry name" value="Ankyrin repeat"/>
    <property type="match status" value="1"/>
</dbReference>
<dbReference type="InterPro" id="IPR002110">
    <property type="entry name" value="Ankyrin_rpt"/>
</dbReference>
<dbReference type="OrthoDB" id="10254947at2759"/>
<feature type="region of interest" description="Disordered" evidence="4">
    <location>
        <begin position="246"/>
        <end position="325"/>
    </location>
</feature>
<feature type="repeat" description="ANK" evidence="3">
    <location>
        <begin position="584"/>
        <end position="616"/>
    </location>
</feature>
<sequence length="803" mass="87398">RYFCAIQPARRRSLRQLAGVGFVAVASSRLEMVGFLFGTSCVPVLRFIEQPPRTFTPCCPLSFSISLSIRQPVVVRISLLTDDLRPHVCHSISPQQPLRFVHSTIYKFEGLYIKEVSEERVQQVNSEVSFDERSTTSEKLQNGFQTDDAGSNKSKTAIRIMVEACTSSASANLVSDSILADDEPIVVVEISQQTIRKAGETVWVLLNKEPTEFNVVLSDGDCVQPVECVKLYGKLVIFTVPPLKASSNDTQPSVVNTGIVDEGMPSCDADSAQGSAKAEGNAREEVAKDSKEQCVDSAQAEQPQDSKEPCVDSTQAEEPLTDTDAQPLTLAAPLCQSTKPCDNAESASVAVTETSLKIIIQCGKQQIVLPLTFQCDSSLREETLPQERAEQVSSLFSFASGGDPLALLSPLVPLLSEVDSDGCNALHLAARNKQNFALKTLLTALRESCKSEEEASAILNARNVRGQTPLHCAVRAGDADCVHYLLSAGALNHIPDNNFNTVIHYLGEVYNDDIYKEILEQTHAEHVEGGNGPGTKNIPPAENPLASKNSDGYTPAHLAVQKLKLGLLEALIEVGAPIDVPDEHGETPLLCAVLMDDLETASLLLSNKCNVNAVSKENDTPLGIACRRKNLILIGRLLDAGADVQIPDKYGKTPAECEDEDVQRILHGERVQVEEPLRDATNGELPQAATSHNVDDEDDAMLSYRIRTLNADDVSCMDYLTRLRLAKLLDADEKWIMLAEHLGCGHMVEFIRVCTDDASSPTMILLDQYEQMPNANLATVAQSLEDMGETVGVRLLRSGNEHQ</sequence>
<dbReference type="SMART" id="SM00248">
    <property type="entry name" value="ANK"/>
    <property type="match status" value="5"/>
</dbReference>
<dbReference type="Gene3D" id="1.10.533.10">
    <property type="entry name" value="Death Domain, Fas"/>
    <property type="match status" value="1"/>
</dbReference>
<reference evidence="6 7" key="1">
    <citation type="submission" date="2014-11" db="EMBL/GenBank/DDBJ databases">
        <title>Genetic blueprint of the zoonotic pathogen Toxocara canis.</title>
        <authorList>
            <person name="Zhu X.-Q."/>
            <person name="Korhonen P.K."/>
            <person name="Cai H."/>
            <person name="Young N.D."/>
            <person name="Nejsum P."/>
            <person name="von Samson-Himmelstjerna G."/>
            <person name="Boag P.R."/>
            <person name="Tan P."/>
            <person name="Li Q."/>
            <person name="Min J."/>
            <person name="Yang Y."/>
            <person name="Wang X."/>
            <person name="Fang X."/>
            <person name="Hall R.S."/>
            <person name="Hofmann A."/>
            <person name="Sternberg P.W."/>
            <person name="Jex A.R."/>
            <person name="Gasser R.B."/>
        </authorList>
    </citation>
    <scope>NUCLEOTIDE SEQUENCE [LARGE SCALE GENOMIC DNA]</scope>
    <source>
        <strain evidence="6">PN_DK_2014</strain>
    </source>
</reference>
<keyword evidence="2 3" id="KW-0040">ANK repeat</keyword>